<organism evidence="1 2">
    <name type="scientific">Phytophthora lilii</name>
    <dbReference type="NCBI Taxonomy" id="2077276"/>
    <lineage>
        <taxon>Eukaryota</taxon>
        <taxon>Sar</taxon>
        <taxon>Stramenopiles</taxon>
        <taxon>Oomycota</taxon>
        <taxon>Peronosporomycetes</taxon>
        <taxon>Peronosporales</taxon>
        <taxon>Peronosporaceae</taxon>
        <taxon>Phytophthora</taxon>
    </lineage>
</organism>
<keyword evidence="2" id="KW-1185">Reference proteome</keyword>
<comment type="caution">
    <text evidence="1">The sequence shown here is derived from an EMBL/GenBank/DDBJ whole genome shotgun (WGS) entry which is preliminary data.</text>
</comment>
<name>A0A9W6XTI7_9STRA</name>
<proteinExistence type="predicted"/>
<dbReference type="OrthoDB" id="125058at2759"/>
<evidence type="ECO:0000313" key="1">
    <source>
        <dbReference type="EMBL" id="GMF45145.1"/>
    </source>
</evidence>
<accession>A0A9W6XTI7</accession>
<gene>
    <name evidence="1" type="ORF">Plil01_001700000</name>
</gene>
<protein>
    <submittedName>
        <fullName evidence="1">Unnamed protein product</fullName>
    </submittedName>
</protein>
<dbReference type="Proteomes" id="UP001165083">
    <property type="component" value="Unassembled WGS sequence"/>
</dbReference>
<dbReference type="AlphaFoldDB" id="A0A9W6XTI7"/>
<evidence type="ECO:0000313" key="2">
    <source>
        <dbReference type="Proteomes" id="UP001165083"/>
    </source>
</evidence>
<reference evidence="1" key="1">
    <citation type="submission" date="2023-04" db="EMBL/GenBank/DDBJ databases">
        <title>Phytophthora lilii NBRC 32176.</title>
        <authorList>
            <person name="Ichikawa N."/>
            <person name="Sato H."/>
            <person name="Tonouchi N."/>
        </authorList>
    </citation>
    <scope>NUCLEOTIDE SEQUENCE</scope>
    <source>
        <strain evidence="1">NBRC 32176</strain>
    </source>
</reference>
<dbReference type="EMBL" id="BSXW01003165">
    <property type="protein sequence ID" value="GMF45145.1"/>
    <property type="molecule type" value="Genomic_DNA"/>
</dbReference>
<sequence length="130" mass="14242">MARKWFQLVGEDGKDLTSATSVAVDVEDVDTLRDAVFVKVSRVLPATVIASDLTVFENRAKYDAKEALEEDSPIGSFGGSKKDALIVQVPQRAVVMDVRVARLDVQRSASDPYKCSISDQVCDAKCHRKP</sequence>